<comment type="caution">
    <text evidence="1">The sequence shown here is derived from an EMBL/GenBank/DDBJ whole genome shotgun (WGS) entry which is preliminary data.</text>
</comment>
<gene>
    <name evidence="1" type="ORF">EX242_14250</name>
</gene>
<dbReference type="EMBL" id="SHDO01000011">
    <property type="protein sequence ID" value="MBX6981414.1"/>
    <property type="molecule type" value="Genomic_DNA"/>
</dbReference>
<accession>A0AAP2K024</accession>
<dbReference type="SUPFAM" id="SSF49401">
    <property type="entry name" value="Bacterial adhesins"/>
    <property type="match status" value="1"/>
</dbReference>
<name>A0AAP2K024_PRORE</name>
<evidence type="ECO:0000313" key="1">
    <source>
        <dbReference type="EMBL" id="MBX6981414.1"/>
    </source>
</evidence>
<dbReference type="Gene3D" id="2.60.40.1090">
    <property type="entry name" value="Fimbrial-type adhesion domain"/>
    <property type="match status" value="1"/>
</dbReference>
<dbReference type="AlphaFoldDB" id="A0AAP2K024"/>
<protein>
    <recommendedName>
        <fullName evidence="3">Fimbrial protein</fullName>
    </recommendedName>
</protein>
<evidence type="ECO:0000313" key="2">
    <source>
        <dbReference type="Proteomes" id="UP000824410"/>
    </source>
</evidence>
<proteinExistence type="predicted"/>
<dbReference type="GO" id="GO:0007155">
    <property type="term" value="P:cell adhesion"/>
    <property type="evidence" value="ECO:0007669"/>
    <property type="project" value="InterPro"/>
</dbReference>
<dbReference type="RefSeq" id="WP_131680032.1">
    <property type="nucleotide sequence ID" value="NZ_CP059345.1"/>
</dbReference>
<dbReference type="Proteomes" id="UP000824410">
    <property type="component" value="Unassembled WGS sequence"/>
</dbReference>
<sequence length="185" mass="20250">MKIDKMHDLSFEKHYEFRYFFKVFISFGLLLSAISISQAATQNVPIHISGSFSMTPTICHISDNTVASHRSLSVSHSNRIGEETAPHKIALNIDCNATVNAKLSFNAAPAANSNTLFQTSSHAFGVKLSWQGAPILPNKSVDITMIKNQKSYYIDATIIRVAPNGTGDYGEHSFNIAGNLAVDYP</sequence>
<dbReference type="InterPro" id="IPR008966">
    <property type="entry name" value="Adhesion_dom_sf"/>
</dbReference>
<dbReference type="InterPro" id="IPR036937">
    <property type="entry name" value="Adhesion_dom_fimbrial_sf"/>
</dbReference>
<evidence type="ECO:0008006" key="3">
    <source>
        <dbReference type="Google" id="ProtNLM"/>
    </source>
</evidence>
<dbReference type="GO" id="GO:0009289">
    <property type="term" value="C:pilus"/>
    <property type="evidence" value="ECO:0007669"/>
    <property type="project" value="InterPro"/>
</dbReference>
<reference evidence="1" key="1">
    <citation type="submission" date="2019-02" db="EMBL/GenBank/DDBJ databases">
        <title>Genomic characterization of isolates from hospital effluents in KZN, South Africa.</title>
        <authorList>
            <person name="Ntshobeni N."/>
            <person name="Allam M."/>
            <person name="Ismail A."/>
            <person name="Amoako D."/>
            <person name="Essack S."/>
            <person name="Chenia H."/>
        </authorList>
    </citation>
    <scope>NUCLEOTIDE SEQUENCE</scope>
    <source>
        <strain evidence="1">AFE97_S1</strain>
    </source>
</reference>
<organism evidence="1 2">
    <name type="scientific">Providencia rettgeri</name>
    <dbReference type="NCBI Taxonomy" id="587"/>
    <lineage>
        <taxon>Bacteria</taxon>
        <taxon>Pseudomonadati</taxon>
        <taxon>Pseudomonadota</taxon>
        <taxon>Gammaproteobacteria</taxon>
        <taxon>Enterobacterales</taxon>
        <taxon>Morganellaceae</taxon>
        <taxon>Providencia</taxon>
    </lineage>
</organism>